<keyword evidence="5" id="KW-1133">Transmembrane helix</keyword>
<proteinExistence type="predicted"/>
<dbReference type="GO" id="GO:0020037">
    <property type="term" value="F:heme binding"/>
    <property type="evidence" value="ECO:0007669"/>
    <property type="project" value="InterPro"/>
</dbReference>
<comment type="caution">
    <text evidence="6">The sequence shown here is derived from an EMBL/GenBank/DDBJ whole genome shotgun (WGS) entry which is preliminary data.</text>
</comment>
<evidence type="ECO:0000313" key="6">
    <source>
        <dbReference type="EMBL" id="KAI1853846.1"/>
    </source>
</evidence>
<dbReference type="AlphaFoldDB" id="A0A9Q0AJI8"/>
<sequence length="538" mass="61097">MVYAGLFGVFCHQVIFRSYEVDSHGWEMVLAYVNINAGLVVGYGLMGTHNLMDVIMHVCLAGAVFLVGLYGSLLLYRAFFHRLHRFPGPFLARLSKVYQISSIINTKMQYHMHVPKLQRQYGDFIRTGPRELTVLRAEAIDLIYGSSSPCTKGTWYDQNSGNADKVGIENVRDKEKHRVRRKAWDRALSVYEPRIKGKVDALMTRYEGKQSVNVTRNNILYAWDVMGDIAFSKDFHMLKTGVEHPAVEGLHWAMAIAGVVTTLPWLMNMLRVIPGATGKFEKFASWCSGEVDLKREALASEQAKGMDEEPSDVMSWIIKAQQEKQRSAPPTESAIREDARTLISAGSDTIAIAFTNFLYLMVKNPEAYKKLQKLLDAEFPGGYNDWAYDNVKRIPYIDCLIHETLRLRPPVPMGFLRETPDAGLQVGDVFIPGKINVNVPIWAMQRDERYFDRALDFIPERWETLSPESSAYFPFQRGGFSCVGKANAMMQIRMLISATALQYNLAFAPGEDGERFGEGTEERLTLWIPPLYMTFHPR</sequence>
<dbReference type="PANTHER" id="PTHR24305:SF78">
    <property type="entry name" value="P450, PUTATIVE (EUROFUNG)-RELATED"/>
    <property type="match status" value="1"/>
</dbReference>
<dbReference type="Gene3D" id="1.10.630.10">
    <property type="entry name" value="Cytochrome P450"/>
    <property type="match status" value="1"/>
</dbReference>
<evidence type="ECO:0000256" key="2">
    <source>
        <dbReference type="ARBA" id="ARBA00022723"/>
    </source>
</evidence>
<feature type="transmembrane region" description="Helical" evidence="5">
    <location>
        <begin position="54"/>
        <end position="76"/>
    </location>
</feature>
<comment type="cofactor">
    <cofactor evidence="4">
        <name>heme</name>
        <dbReference type="ChEBI" id="CHEBI:30413"/>
    </cofactor>
</comment>
<dbReference type="Proteomes" id="UP000829685">
    <property type="component" value="Unassembled WGS sequence"/>
</dbReference>
<keyword evidence="1 4" id="KW-0349">Heme</keyword>
<evidence type="ECO:0008006" key="8">
    <source>
        <dbReference type="Google" id="ProtNLM"/>
    </source>
</evidence>
<dbReference type="CDD" id="cd11061">
    <property type="entry name" value="CYP67-like"/>
    <property type="match status" value="1"/>
</dbReference>
<dbReference type="InterPro" id="IPR001128">
    <property type="entry name" value="Cyt_P450"/>
</dbReference>
<dbReference type="InterPro" id="IPR002401">
    <property type="entry name" value="Cyt_P450_E_grp-I"/>
</dbReference>
<accession>A0A9Q0AJI8</accession>
<dbReference type="SUPFAM" id="SSF48264">
    <property type="entry name" value="Cytochrome P450"/>
    <property type="match status" value="1"/>
</dbReference>
<dbReference type="PANTHER" id="PTHR24305">
    <property type="entry name" value="CYTOCHROME P450"/>
    <property type="match status" value="1"/>
</dbReference>
<protein>
    <recommendedName>
        <fullName evidence="8">Cytochrome P450</fullName>
    </recommendedName>
</protein>
<organism evidence="6 7">
    <name type="scientific">Neoarthrinium moseri</name>
    <dbReference type="NCBI Taxonomy" id="1658444"/>
    <lineage>
        <taxon>Eukaryota</taxon>
        <taxon>Fungi</taxon>
        <taxon>Dikarya</taxon>
        <taxon>Ascomycota</taxon>
        <taxon>Pezizomycotina</taxon>
        <taxon>Sordariomycetes</taxon>
        <taxon>Xylariomycetidae</taxon>
        <taxon>Amphisphaeriales</taxon>
        <taxon>Apiosporaceae</taxon>
        <taxon>Neoarthrinium</taxon>
    </lineage>
</organism>
<dbReference type="GO" id="GO:0005506">
    <property type="term" value="F:iron ion binding"/>
    <property type="evidence" value="ECO:0007669"/>
    <property type="project" value="InterPro"/>
</dbReference>
<dbReference type="OrthoDB" id="6692864at2759"/>
<dbReference type="GO" id="GO:0004497">
    <property type="term" value="F:monooxygenase activity"/>
    <property type="evidence" value="ECO:0007669"/>
    <property type="project" value="InterPro"/>
</dbReference>
<dbReference type="InterPro" id="IPR050121">
    <property type="entry name" value="Cytochrome_P450_monoxygenase"/>
</dbReference>
<keyword evidence="5" id="KW-0472">Membrane</keyword>
<name>A0A9Q0AJI8_9PEZI</name>
<keyword evidence="7" id="KW-1185">Reference proteome</keyword>
<evidence type="ECO:0000256" key="4">
    <source>
        <dbReference type="PIRSR" id="PIRSR602401-1"/>
    </source>
</evidence>
<dbReference type="Pfam" id="PF00067">
    <property type="entry name" value="p450"/>
    <property type="match status" value="1"/>
</dbReference>
<evidence type="ECO:0000256" key="1">
    <source>
        <dbReference type="ARBA" id="ARBA00022617"/>
    </source>
</evidence>
<evidence type="ECO:0000313" key="7">
    <source>
        <dbReference type="Proteomes" id="UP000829685"/>
    </source>
</evidence>
<dbReference type="InterPro" id="IPR036396">
    <property type="entry name" value="Cyt_P450_sf"/>
</dbReference>
<reference evidence="6" key="1">
    <citation type="submission" date="2021-03" db="EMBL/GenBank/DDBJ databases">
        <title>Revisited historic fungal species revealed as producer of novel bioactive compounds through whole genome sequencing and comparative genomics.</title>
        <authorList>
            <person name="Vignolle G.A."/>
            <person name="Hochenegger N."/>
            <person name="Mach R.L."/>
            <person name="Mach-Aigner A.R."/>
            <person name="Javad Rahimi M."/>
            <person name="Salim K.A."/>
            <person name="Chan C.M."/>
            <person name="Lim L.B.L."/>
            <person name="Cai F."/>
            <person name="Druzhinina I.S."/>
            <person name="U'Ren J.M."/>
            <person name="Derntl C."/>
        </authorList>
    </citation>
    <scope>NUCLEOTIDE SEQUENCE</scope>
    <source>
        <strain evidence="6">TUCIM 5799</strain>
    </source>
</reference>
<keyword evidence="5" id="KW-0812">Transmembrane</keyword>
<dbReference type="PRINTS" id="PR00385">
    <property type="entry name" value="P450"/>
</dbReference>
<keyword evidence="2 4" id="KW-0479">Metal-binding</keyword>
<evidence type="ECO:0000256" key="5">
    <source>
        <dbReference type="SAM" id="Phobius"/>
    </source>
</evidence>
<gene>
    <name evidence="6" type="ORF">JX265_012677</name>
</gene>
<evidence type="ECO:0000256" key="3">
    <source>
        <dbReference type="ARBA" id="ARBA00023004"/>
    </source>
</evidence>
<keyword evidence="3 4" id="KW-0408">Iron</keyword>
<feature type="binding site" description="axial binding residue" evidence="4">
    <location>
        <position position="482"/>
    </location>
    <ligand>
        <name>heme</name>
        <dbReference type="ChEBI" id="CHEBI:30413"/>
    </ligand>
    <ligandPart>
        <name>Fe</name>
        <dbReference type="ChEBI" id="CHEBI:18248"/>
    </ligandPart>
</feature>
<dbReference type="EMBL" id="JAFIMR010000056">
    <property type="protein sequence ID" value="KAI1853846.1"/>
    <property type="molecule type" value="Genomic_DNA"/>
</dbReference>
<dbReference type="GO" id="GO:0016705">
    <property type="term" value="F:oxidoreductase activity, acting on paired donors, with incorporation or reduction of molecular oxygen"/>
    <property type="evidence" value="ECO:0007669"/>
    <property type="project" value="InterPro"/>
</dbReference>
<dbReference type="PRINTS" id="PR00463">
    <property type="entry name" value="EP450I"/>
</dbReference>